<feature type="transmembrane region" description="Helical" evidence="1">
    <location>
        <begin position="103"/>
        <end position="120"/>
    </location>
</feature>
<keyword evidence="1" id="KW-1133">Transmembrane helix</keyword>
<feature type="transmembrane region" description="Helical" evidence="1">
    <location>
        <begin position="170"/>
        <end position="190"/>
    </location>
</feature>
<feature type="transmembrane region" description="Helical" evidence="1">
    <location>
        <begin position="70"/>
        <end position="91"/>
    </location>
</feature>
<dbReference type="InterPro" id="IPR036890">
    <property type="entry name" value="HATPase_C_sf"/>
</dbReference>
<reference evidence="3 4" key="1">
    <citation type="submission" date="2017-03" db="EMBL/GenBank/DDBJ databases">
        <title>Genome sequence of Clostridium oryzae DSM 28571.</title>
        <authorList>
            <person name="Poehlein A."/>
            <person name="Daniel R."/>
        </authorList>
    </citation>
    <scope>NUCLEOTIDE SEQUENCE [LARGE SCALE GENOMIC DNA]</scope>
    <source>
        <strain evidence="3 4">DSM 28571</strain>
    </source>
</reference>
<feature type="transmembrane region" description="Helical" evidence="1">
    <location>
        <begin position="132"/>
        <end position="150"/>
    </location>
</feature>
<feature type="domain" description="Sensor histidine kinase NatK-like C-terminal" evidence="2">
    <location>
        <begin position="309"/>
        <end position="412"/>
    </location>
</feature>
<feature type="transmembrane region" description="Helical" evidence="1">
    <location>
        <begin position="44"/>
        <end position="64"/>
    </location>
</feature>
<dbReference type="PANTHER" id="PTHR40448">
    <property type="entry name" value="TWO-COMPONENT SENSOR HISTIDINE KINASE"/>
    <property type="match status" value="1"/>
</dbReference>
<accession>A0A1V4ISZ1</accession>
<dbReference type="PANTHER" id="PTHR40448:SF1">
    <property type="entry name" value="TWO-COMPONENT SENSOR HISTIDINE KINASE"/>
    <property type="match status" value="1"/>
</dbReference>
<dbReference type="EMBL" id="MZGV01000012">
    <property type="protein sequence ID" value="OPJ62940.1"/>
    <property type="molecule type" value="Genomic_DNA"/>
</dbReference>
<dbReference type="InterPro" id="IPR032834">
    <property type="entry name" value="NatK-like_C"/>
</dbReference>
<dbReference type="CDD" id="cd16935">
    <property type="entry name" value="HATPase_AgrC-ComD-like"/>
    <property type="match status" value="1"/>
</dbReference>
<dbReference type="GO" id="GO:0042802">
    <property type="term" value="F:identical protein binding"/>
    <property type="evidence" value="ECO:0007669"/>
    <property type="project" value="TreeGrafter"/>
</dbReference>
<dbReference type="STRING" id="1450648.CLORY_15640"/>
<dbReference type="Gene3D" id="3.30.565.10">
    <property type="entry name" value="Histidine kinase-like ATPase, C-terminal domain"/>
    <property type="match status" value="1"/>
</dbReference>
<keyword evidence="4" id="KW-1185">Reference proteome</keyword>
<name>A0A1V4ISZ1_9CLOT</name>
<dbReference type="Proteomes" id="UP000190080">
    <property type="component" value="Unassembled WGS sequence"/>
</dbReference>
<evidence type="ECO:0000313" key="3">
    <source>
        <dbReference type="EMBL" id="OPJ62940.1"/>
    </source>
</evidence>
<dbReference type="SUPFAM" id="SSF55874">
    <property type="entry name" value="ATPase domain of HSP90 chaperone/DNA topoisomerase II/histidine kinase"/>
    <property type="match status" value="1"/>
</dbReference>
<evidence type="ECO:0000256" key="1">
    <source>
        <dbReference type="SAM" id="Phobius"/>
    </source>
</evidence>
<keyword evidence="1" id="KW-0812">Transmembrane</keyword>
<protein>
    <recommendedName>
        <fullName evidence="2">Sensor histidine kinase NatK-like C-terminal domain-containing protein</fullName>
    </recommendedName>
</protein>
<gene>
    <name evidence="3" type="ORF">CLORY_15640</name>
</gene>
<comment type="caution">
    <text evidence="3">The sequence shown here is derived from an EMBL/GenBank/DDBJ whole genome shotgun (WGS) entry which is preliminary data.</text>
</comment>
<dbReference type="Pfam" id="PF14501">
    <property type="entry name" value="HATPase_c_5"/>
    <property type="match status" value="1"/>
</dbReference>
<evidence type="ECO:0000313" key="4">
    <source>
        <dbReference type="Proteomes" id="UP000190080"/>
    </source>
</evidence>
<keyword evidence="1" id="KW-0472">Membrane</keyword>
<evidence type="ECO:0000259" key="2">
    <source>
        <dbReference type="Pfam" id="PF14501"/>
    </source>
</evidence>
<feature type="transmembrane region" description="Helical" evidence="1">
    <location>
        <begin position="15"/>
        <end position="32"/>
    </location>
</feature>
<organism evidence="3 4">
    <name type="scientific">Clostridium oryzae</name>
    <dbReference type="NCBI Taxonomy" id="1450648"/>
    <lineage>
        <taxon>Bacteria</taxon>
        <taxon>Bacillati</taxon>
        <taxon>Bacillota</taxon>
        <taxon>Clostridia</taxon>
        <taxon>Eubacteriales</taxon>
        <taxon>Clostridiaceae</taxon>
        <taxon>Clostridium</taxon>
    </lineage>
</organism>
<proteinExistence type="predicted"/>
<sequence length="414" mass="47799">MYIVLENFLGLKLKWQYVIAVMLITVNIPYYIINRLNIESIYQWIPEIIYFFLFAVIFCTGTHAKKLIITIFYICLDELTQYITVPLLVMIPDFASQKILNELMMIGYRLVYIFILIFILKKYTVNNGFKNKGYMVSFAVPNLFIVYLMCEYFKIYYNDSRFHTALLGNIKMLGIALLSLICLVFTVIILNKLAEEGELKNRQALLAQHFNMQSDHYRYLQLQYEKTRAFKHDINNHLICIKNLMAEGDMNDAKKYLEKMTHALDKLNVKVNTGNPFADAVISEKCNNMLEKNIEFSCNLNLSESINIDPLDLCVILGNALDNAIEACSKITDDKIKKYIYLKSTMSKSFIVFEAENSMQGYIKNRSIHTDKKDSSSHGFGLLNIKGVAEKYSGGVYTKNSVNKFSLNIMLQTT</sequence>
<dbReference type="AlphaFoldDB" id="A0A1V4ISZ1"/>